<evidence type="ECO:0000313" key="4">
    <source>
        <dbReference type="Proteomes" id="UP001583172"/>
    </source>
</evidence>
<comment type="caution">
    <text evidence="3">The sequence shown here is derived from an EMBL/GenBank/DDBJ whole genome shotgun (WGS) entry which is preliminary data.</text>
</comment>
<evidence type="ECO:0000313" key="3">
    <source>
        <dbReference type="EMBL" id="KAL1843325.1"/>
    </source>
</evidence>
<feature type="compositionally biased region" description="Basic residues" evidence="1">
    <location>
        <begin position="149"/>
        <end position="160"/>
    </location>
</feature>
<keyword evidence="2" id="KW-0472">Membrane</keyword>
<feature type="region of interest" description="Disordered" evidence="1">
    <location>
        <begin position="122"/>
        <end position="168"/>
    </location>
</feature>
<feature type="compositionally biased region" description="Basic and acidic residues" evidence="1">
    <location>
        <begin position="257"/>
        <end position="268"/>
    </location>
</feature>
<name>A0ABR3VPE9_HUMIN</name>
<feature type="compositionally biased region" description="Low complexity" evidence="1">
    <location>
        <begin position="1"/>
        <end position="19"/>
    </location>
</feature>
<proteinExistence type="predicted"/>
<accession>A0ABR3VPE9</accession>
<reference evidence="3 4" key="1">
    <citation type="journal article" date="2024" name="Commun. Biol.">
        <title>Comparative genomic analysis of thermophilic fungi reveals convergent evolutionary adaptations and gene losses.</title>
        <authorList>
            <person name="Steindorff A.S."/>
            <person name="Aguilar-Pontes M.V."/>
            <person name="Robinson A.J."/>
            <person name="Andreopoulos B."/>
            <person name="LaButti K."/>
            <person name="Kuo A."/>
            <person name="Mondo S."/>
            <person name="Riley R."/>
            <person name="Otillar R."/>
            <person name="Haridas S."/>
            <person name="Lipzen A."/>
            <person name="Grimwood J."/>
            <person name="Schmutz J."/>
            <person name="Clum A."/>
            <person name="Reid I.D."/>
            <person name="Moisan M.C."/>
            <person name="Butler G."/>
            <person name="Nguyen T.T.M."/>
            <person name="Dewar K."/>
            <person name="Conant G."/>
            <person name="Drula E."/>
            <person name="Henrissat B."/>
            <person name="Hansel C."/>
            <person name="Singer S."/>
            <person name="Hutchinson M.I."/>
            <person name="de Vries R.P."/>
            <person name="Natvig D.O."/>
            <person name="Powell A.J."/>
            <person name="Tsang A."/>
            <person name="Grigoriev I.V."/>
        </authorList>
    </citation>
    <scope>NUCLEOTIDE SEQUENCE [LARGE SCALE GENOMIC DNA]</scope>
    <source>
        <strain evidence="3 4">CBS 620.91</strain>
    </source>
</reference>
<protein>
    <submittedName>
        <fullName evidence="3">Uncharacterized protein</fullName>
    </submittedName>
</protein>
<feature type="compositionally biased region" description="Polar residues" evidence="1">
    <location>
        <begin position="31"/>
        <end position="49"/>
    </location>
</feature>
<evidence type="ECO:0000256" key="2">
    <source>
        <dbReference type="SAM" id="Phobius"/>
    </source>
</evidence>
<feature type="region of interest" description="Disordered" evidence="1">
    <location>
        <begin position="1"/>
        <end position="82"/>
    </location>
</feature>
<feature type="transmembrane region" description="Helical" evidence="2">
    <location>
        <begin position="371"/>
        <end position="394"/>
    </location>
</feature>
<dbReference type="EMBL" id="JAZGSY010000019">
    <property type="protein sequence ID" value="KAL1843325.1"/>
    <property type="molecule type" value="Genomic_DNA"/>
</dbReference>
<keyword evidence="2" id="KW-1133">Transmembrane helix</keyword>
<evidence type="ECO:0000256" key="1">
    <source>
        <dbReference type="SAM" id="MobiDB-lite"/>
    </source>
</evidence>
<organism evidence="3 4">
    <name type="scientific">Humicola insolens</name>
    <name type="common">Soft-rot fungus</name>
    <dbReference type="NCBI Taxonomy" id="85995"/>
    <lineage>
        <taxon>Eukaryota</taxon>
        <taxon>Fungi</taxon>
        <taxon>Dikarya</taxon>
        <taxon>Ascomycota</taxon>
        <taxon>Pezizomycotina</taxon>
        <taxon>Sordariomycetes</taxon>
        <taxon>Sordariomycetidae</taxon>
        <taxon>Sordariales</taxon>
        <taxon>Chaetomiaceae</taxon>
        <taxon>Mycothermus</taxon>
    </lineage>
</organism>
<sequence>MPTLPSAISSLPSSSSSPTPEKRPYAPLKSSPLNPNVNAHHQQQRKNTYSSSLGRRRGPGPGLSYDYGHKPGGRGPNLAAPARPHRLSLLPTQESPGQRLLRQKAAVAWRCETLRHHLLGMGRRAPGTATSDTWAPLQPAASSSELRYPRPRQQHHHRSGARCGGENTPLVTIDLGGPETMRVTTQVMTEPEPLIGFLNPSSGGGSSTQRAVERALFAAESYHTRWRADLVVPMPFDDDDEGVGMYRNRDEDEDEGSDYRDNQREAHEATVQSATVTSGRDVGILTASSENLSNENDRDSAKRGSVGVVIYPRPGETSALGCGGGQDSDIEIEPDVGLLSRRRRMLAERRGFLHATRPKVHGSKRLRSTAWRVSIVAAVVLGIVLAYGLVVAFGGSGGRAAGGRPHAERR</sequence>
<gene>
    <name evidence="3" type="ORF">VTJ49DRAFT_2142</name>
</gene>
<keyword evidence="2" id="KW-0812">Transmembrane</keyword>
<keyword evidence="4" id="KW-1185">Reference proteome</keyword>
<dbReference type="Proteomes" id="UP001583172">
    <property type="component" value="Unassembled WGS sequence"/>
</dbReference>
<feature type="region of interest" description="Disordered" evidence="1">
    <location>
        <begin position="241"/>
        <end position="281"/>
    </location>
</feature>